<accession>A0A927K5F8</accession>
<evidence type="ECO:0000313" key="2">
    <source>
        <dbReference type="Proteomes" id="UP000616839"/>
    </source>
</evidence>
<dbReference type="AlphaFoldDB" id="A0A927K5F8"/>
<dbReference type="EMBL" id="JACYXZ010000003">
    <property type="protein sequence ID" value="MBD8870589.1"/>
    <property type="molecule type" value="Genomic_DNA"/>
</dbReference>
<evidence type="ECO:0000313" key="1">
    <source>
        <dbReference type="EMBL" id="MBD8870589.1"/>
    </source>
</evidence>
<dbReference type="InterPro" id="IPR041025">
    <property type="entry name" value="HNH_repeat"/>
</dbReference>
<comment type="caution">
    <text evidence="1">The sequence shown here is derived from an EMBL/GenBank/DDBJ whole genome shotgun (WGS) entry which is preliminary data.</text>
</comment>
<name>A0A927K5F8_9ACTN</name>
<sequence length="135" mass="14675">MAVQRYTEAELLAGVRAAAAELGEPLTVLGYDRHRTEHGGASGQLVVRRFGSWSAACEAAGVKANASRSWSRRWSEAELVAHVATYLASPGARGTYNDYAAWARETEGVPSGPTIRNSFPRWAELKELAERQGRS</sequence>
<dbReference type="RefSeq" id="WP_192143872.1">
    <property type="nucleotide sequence ID" value="NZ_JACYXZ010000003.1"/>
</dbReference>
<keyword evidence="2" id="KW-1185">Reference proteome</keyword>
<dbReference type="Proteomes" id="UP000616839">
    <property type="component" value="Unassembled WGS sequence"/>
</dbReference>
<gene>
    <name evidence="1" type="ORF">IE331_13215</name>
</gene>
<dbReference type="Pfam" id="PF18780">
    <property type="entry name" value="HNH_repeat"/>
    <property type="match status" value="1"/>
</dbReference>
<reference evidence="1" key="1">
    <citation type="submission" date="2020-09" db="EMBL/GenBank/DDBJ databases">
        <title>Nocardioides sp. strain MJB4 16S ribosomal RNA gene Genome sequencing and assembly.</title>
        <authorList>
            <person name="Kim I."/>
        </authorList>
    </citation>
    <scope>NUCLEOTIDE SEQUENCE</scope>
    <source>
        <strain evidence="1">MJB4</strain>
    </source>
</reference>
<protein>
    <submittedName>
        <fullName evidence="1">Uncharacterized protein</fullName>
    </submittedName>
</protein>
<proteinExistence type="predicted"/>
<organism evidence="1 2">
    <name type="scientific">Nocardioides donggukensis</name>
    <dbReference type="NCBI Taxonomy" id="2774019"/>
    <lineage>
        <taxon>Bacteria</taxon>
        <taxon>Bacillati</taxon>
        <taxon>Actinomycetota</taxon>
        <taxon>Actinomycetes</taxon>
        <taxon>Propionibacteriales</taxon>
        <taxon>Nocardioidaceae</taxon>
        <taxon>Nocardioides</taxon>
    </lineage>
</organism>